<dbReference type="AlphaFoldDB" id="A0AAV7MDL2"/>
<sequence>MSSAALLTAGNGNGARKSLLPFLTGRSAPASRGATPPPDKALPAELRGPRCPSEADAGFCFLEMGRGSRGKAQRPDEWHSATDRRRWGAQVVVSVLTGRSAPASGDATPPPDKAFLAECTRLPKGLWKVRKC</sequence>
<evidence type="ECO:0000256" key="1">
    <source>
        <dbReference type="SAM" id="MobiDB-lite"/>
    </source>
</evidence>
<evidence type="ECO:0000313" key="2">
    <source>
        <dbReference type="EMBL" id="KAJ1101572.1"/>
    </source>
</evidence>
<dbReference type="EMBL" id="JANPWB010000014">
    <property type="protein sequence ID" value="KAJ1101572.1"/>
    <property type="molecule type" value="Genomic_DNA"/>
</dbReference>
<proteinExistence type="predicted"/>
<feature type="compositionally biased region" description="Low complexity" evidence="1">
    <location>
        <begin position="1"/>
        <end position="10"/>
    </location>
</feature>
<organism evidence="2 3">
    <name type="scientific">Pleurodeles waltl</name>
    <name type="common">Iberian ribbed newt</name>
    <dbReference type="NCBI Taxonomy" id="8319"/>
    <lineage>
        <taxon>Eukaryota</taxon>
        <taxon>Metazoa</taxon>
        <taxon>Chordata</taxon>
        <taxon>Craniata</taxon>
        <taxon>Vertebrata</taxon>
        <taxon>Euteleostomi</taxon>
        <taxon>Amphibia</taxon>
        <taxon>Batrachia</taxon>
        <taxon>Caudata</taxon>
        <taxon>Salamandroidea</taxon>
        <taxon>Salamandridae</taxon>
        <taxon>Pleurodelinae</taxon>
        <taxon>Pleurodeles</taxon>
    </lineage>
</organism>
<dbReference type="Proteomes" id="UP001066276">
    <property type="component" value="Chromosome 10"/>
</dbReference>
<evidence type="ECO:0000313" key="3">
    <source>
        <dbReference type="Proteomes" id="UP001066276"/>
    </source>
</evidence>
<keyword evidence="3" id="KW-1185">Reference proteome</keyword>
<feature type="region of interest" description="Disordered" evidence="1">
    <location>
        <begin position="1"/>
        <end position="50"/>
    </location>
</feature>
<accession>A0AAV7MDL2</accession>
<name>A0AAV7MDL2_PLEWA</name>
<gene>
    <name evidence="2" type="ORF">NDU88_006639</name>
</gene>
<comment type="caution">
    <text evidence="2">The sequence shown here is derived from an EMBL/GenBank/DDBJ whole genome shotgun (WGS) entry which is preliminary data.</text>
</comment>
<reference evidence="2" key="1">
    <citation type="journal article" date="2022" name="bioRxiv">
        <title>Sequencing and chromosome-scale assembly of the giantPleurodeles waltlgenome.</title>
        <authorList>
            <person name="Brown T."/>
            <person name="Elewa A."/>
            <person name="Iarovenko S."/>
            <person name="Subramanian E."/>
            <person name="Araus A.J."/>
            <person name="Petzold A."/>
            <person name="Susuki M."/>
            <person name="Suzuki K.-i.T."/>
            <person name="Hayashi T."/>
            <person name="Toyoda A."/>
            <person name="Oliveira C."/>
            <person name="Osipova E."/>
            <person name="Leigh N.D."/>
            <person name="Simon A."/>
            <person name="Yun M.H."/>
        </authorList>
    </citation>
    <scope>NUCLEOTIDE SEQUENCE</scope>
    <source>
        <strain evidence="2">20211129_DDA</strain>
        <tissue evidence="2">Liver</tissue>
    </source>
</reference>
<protein>
    <submittedName>
        <fullName evidence="2">Uncharacterized protein</fullName>
    </submittedName>
</protein>